<evidence type="ECO:0000313" key="5">
    <source>
        <dbReference type="EMBL" id="KFX50075.1"/>
    </source>
</evidence>
<keyword evidence="2" id="KW-0521">NADP</keyword>
<dbReference type="HOGENOM" id="CLU_010194_44_0_1"/>
<dbReference type="PANTHER" id="PTHR24320:SF272">
    <property type="entry name" value="NAD(P)-BINDING ROSSMANN-FOLD SUPERFAMILY PROTEIN"/>
    <property type="match status" value="1"/>
</dbReference>
<dbReference type="InterPro" id="IPR002347">
    <property type="entry name" value="SDR_fam"/>
</dbReference>
<reference evidence="5" key="1">
    <citation type="journal article" date="2014" name="PLoS Genet.">
        <title>Signature Gene Expression Reveals Novel Clues to the Molecular Mechanisms of Dimorphic Transition in Penicillium marneffei.</title>
        <authorList>
            <person name="Yang E."/>
            <person name="Wang G."/>
            <person name="Cai J."/>
            <person name="Woo P.C."/>
            <person name="Lau S.K."/>
            <person name="Yuen K.-Y."/>
            <person name="Chow W.-N."/>
            <person name="Lin X."/>
        </authorList>
    </citation>
    <scope>NUCLEOTIDE SEQUENCE [LARGE SCALE GENOMIC DNA]</scope>
    <source>
        <strain evidence="5">PM1</strain>
    </source>
</reference>
<feature type="region of interest" description="Disordered" evidence="4">
    <location>
        <begin position="1"/>
        <end position="22"/>
    </location>
</feature>
<dbReference type="GO" id="GO:0016491">
    <property type="term" value="F:oxidoreductase activity"/>
    <property type="evidence" value="ECO:0007669"/>
    <property type="project" value="UniProtKB-KW"/>
</dbReference>
<dbReference type="PANTHER" id="PTHR24320">
    <property type="entry name" value="RETINOL DEHYDROGENASE"/>
    <property type="match status" value="1"/>
</dbReference>
<comment type="caution">
    <text evidence="5">The sequence shown here is derived from an EMBL/GenBank/DDBJ whole genome shotgun (WGS) entry which is preliminary data.</text>
</comment>
<accession>A0A093VD31</accession>
<name>A0A093VD31_TALMA</name>
<evidence type="ECO:0000256" key="3">
    <source>
        <dbReference type="ARBA" id="ARBA00023002"/>
    </source>
</evidence>
<dbReference type="EMBL" id="JPOX01000008">
    <property type="protein sequence ID" value="KFX50075.1"/>
    <property type="molecule type" value="Genomic_DNA"/>
</dbReference>
<comment type="similarity">
    <text evidence="1">Belongs to the short-chain dehydrogenases/reductases (SDR) family.</text>
</comment>
<dbReference type="PRINTS" id="PR00081">
    <property type="entry name" value="GDHRDH"/>
</dbReference>
<protein>
    <submittedName>
        <fullName evidence="5">Retinol dehydrogenase 12</fullName>
    </submittedName>
</protein>
<dbReference type="InterPro" id="IPR036291">
    <property type="entry name" value="NAD(P)-bd_dom_sf"/>
</dbReference>
<dbReference type="eggNOG" id="KOG1208">
    <property type="taxonomic scope" value="Eukaryota"/>
</dbReference>
<evidence type="ECO:0000256" key="2">
    <source>
        <dbReference type="ARBA" id="ARBA00022857"/>
    </source>
</evidence>
<evidence type="ECO:0000256" key="1">
    <source>
        <dbReference type="ARBA" id="ARBA00006484"/>
    </source>
</evidence>
<dbReference type="AlphaFoldDB" id="A0A093VD31"/>
<dbReference type="SUPFAM" id="SSF51735">
    <property type="entry name" value="NAD(P)-binding Rossmann-fold domains"/>
    <property type="match status" value="1"/>
</dbReference>
<dbReference type="Pfam" id="PF00106">
    <property type="entry name" value="adh_short"/>
    <property type="match status" value="1"/>
</dbReference>
<keyword evidence="3" id="KW-0560">Oxidoreductase</keyword>
<organism evidence="5">
    <name type="scientific">Talaromyces marneffei PM1</name>
    <dbReference type="NCBI Taxonomy" id="1077442"/>
    <lineage>
        <taxon>Eukaryota</taxon>
        <taxon>Fungi</taxon>
        <taxon>Dikarya</taxon>
        <taxon>Ascomycota</taxon>
        <taxon>Pezizomycotina</taxon>
        <taxon>Eurotiomycetes</taxon>
        <taxon>Eurotiomycetidae</taxon>
        <taxon>Eurotiales</taxon>
        <taxon>Trichocomaceae</taxon>
        <taxon>Talaromyces</taxon>
        <taxon>Talaromyces sect. Talaromyces</taxon>
    </lineage>
</organism>
<gene>
    <name evidence="5" type="ORF">GQ26_0082430</name>
</gene>
<proteinExistence type="inferred from homology"/>
<evidence type="ECO:0000256" key="4">
    <source>
        <dbReference type="SAM" id="MobiDB-lite"/>
    </source>
</evidence>
<sequence>MTTLLAPYAADHEDPNGPGDARPTALKIIRDQKLDGALIGKTFFVSGGTNGIGVETARALHVTGADVYITGQTRERGTEVAEHIAGDGKPGKVVFLEMNLGSLESVRGVAKKFLEVSGGKVNVLITNAGIRGYPKDKTQDGFEQHFGINHLGHFALFQHLKDALLASSTPEFNSRVVVLSAAGHRQSKIRFGDYNYDNRPDEYNPGLAYGHSKIANIYMANEIERRFADQGLHATAVNPGLIPGTGLNKKIPPEQVAQMWKMAALRSLLKSVEQGAATTIWAAVGKEWEGTGGKFLENVQISPPADESKGPVSMGYAEYAYDVDAATKLWEDSLGMVGLE</sequence>
<dbReference type="Gene3D" id="3.40.50.720">
    <property type="entry name" value="NAD(P)-binding Rossmann-like Domain"/>
    <property type="match status" value="1"/>
</dbReference>